<dbReference type="Proteomes" id="UP000800093">
    <property type="component" value="Unassembled WGS sequence"/>
</dbReference>
<organism evidence="1 2">
    <name type="scientific">Lojkania enalia</name>
    <dbReference type="NCBI Taxonomy" id="147567"/>
    <lineage>
        <taxon>Eukaryota</taxon>
        <taxon>Fungi</taxon>
        <taxon>Dikarya</taxon>
        <taxon>Ascomycota</taxon>
        <taxon>Pezizomycotina</taxon>
        <taxon>Dothideomycetes</taxon>
        <taxon>Pleosporomycetidae</taxon>
        <taxon>Pleosporales</taxon>
        <taxon>Pleosporales incertae sedis</taxon>
        <taxon>Lojkania</taxon>
    </lineage>
</organism>
<proteinExistence type="predicted"/>
<dbReference type="AlphaFoldDB" id="A0A9P4TQ24"/>
<reference evidence="2" key="1">
    <citation type="journal article" date="2020" name="Stud. Mycol.">
        <title>101 Dothideomycetes genomes: A test case for predicting lifestyles and emergence of pathogens.</title>
        <authorList>
            <person name="Haridas S."/>
            <person name="Albert R."/>
            <person name="Binder M."/>
            <person name="Bloem J."/>
            <person name="LaButti K."/>
            <person name="Salamov A."/>
            <person name="Andreopoulos B."/>
            <person name="Baker S."/>
            <person name="Barry K."/>
            <person name="Bills G."/>
            <person name="Bluhm B."/>
            <person name="Cannon C."/>
            <person name="Castanera R."/>
            <person name="Culley D."/>
            <person name="Daum C."/>
            <person name="Ezra D."/>
            <person name="Gonzalez J."/>
            <person name="Henrissat B."/>
            <person name="Kuo A."/>
            <person name="Liang C."/>
            <person name="Lipzen A."/>
            <person name="Lutzoni F."/>
            <person name="Magnuson J."/>
            <person name="Mondo S."/>
            <person name="Nolan M."/>
            <person name="Ohm R."/>
            <person name="Pangilinan J."/>
            <person name="Park H.-J."/>
            <person name="Ramirez L."/>
            <person name="Alfaro M."/>
            <person name="Sun H."/>
            <person name="Tritt A."/>
            <person name="Yoshinaga Y."/>
            <person name="Zwiers L.-H."/>
            <person name="Turgeon B."/>
            <person name="Goodwin S."/>
            <person name="Spatafora J."/>
            <person name="Crous P."/>
            <person name="Grigoriev I."/>
        </authorList>
    </citation>
    <scope>NUCLEOTIDE SEQUENCE [LARGE SCALE GENOMIC DNA]</scope>
    <source>
        <strain evidence="2">CBS 304.66</strain>
    </source>
</reference>
<evidence type="ECO:0000313" key="1">
    <source>
        <dbReference type="EMBL" id="KAF2269185.1"/>
    </source>
</evidence>
<protein>
    <submittedName>
        <fullName evidence="1">Uncharacterized protein</fullName>
    </submittedName>
</protein>
<name>A0A9P4TQ24_9PLEO</name>
<sequence length="145" mass="16417">MLAAQTDPLASLSEIPHVRERGYLLHGINNLSRINLQDVHVGIHSVCMFQHPFDLRGYKNPLPIDLEINPSRLTWADIVKQKLLGDYDEKTALEIEEEIKSLKGSGESVGSVHFRDEEIRPNRAKALGDILMKKRAEPNLDWLVA</sequence>
<keyword evidence="2" id="KW-1185">Reference proteome</keyword>
<accession>A0A9P4TQ24</accession>
<evidence type="ECO:0000313" key="2">
    <source>
        <dbReference type="Proteomes" id="UP000800093"/>
    </source>
</evidence>
<comment type="caution">
    <text evidence="1">The sequence shown here is derived from an EMBL/GenBank/DDBJ whole genome shotgun (WGS) entry which is preliminary data.</text>
</comment>
<gene>
    <name evidence="1" type="ORF">CC78DRAFT_575288</name>
</gene>
<dbReference type="EMBL" id="ML986583">
    <property type="protein sequence ID" value="KAF2269185.1"/>
    <property type="molecule type" value="Genomic_DNA"/>
</dbReference>